<organism evidence="1 2">
    <name type="scientific">Mycena belliarum</name>
    <dbReference type="NCBI Taxonomy" id="1033014"/>
    <lineage>
        <taxon>Eukaryota</taxon>
        <taxon>Fungi</taxon>
        <taxon>Dikarya</taxon>
        <taxon>Basidiomycota</taxon>
        <taxon>Agaricomycotina</taxon>
        <taxon>Agaricomycetes</taxon>
        <taxon>Agaricomycetidae</taxon>
        <taxon>Agaricales</taxon>
        <taxon>Marasmiineae</taxon>
        <taxon>Mycenaceae</taxon>
        <taxon>Mycena</taxon>
    </lineage>
</organism>
<sequence>MGLLCRHDRVLWLVNMHSAGEKQFNVIALIEQLFQEIPLDVRVGLLYDVIC</sequence>
<gene>
    <name evidence="1" type="ORF">B0H15DRAFT_763575</name>
</gene>
<dbReference type="EMBL" id="JARJCN010000010">
    <property type="protein sequence ID" value="KAJ7097299.1"/>
    <property type="molecule type" value="Genomic_DNA"/>
</dbReference>
<name>A0AAD6UBL8_9AGAR</name>
<dbReference type="Pfam" id="PF18758">
    <property type="entry name" value="KDZ"/>
    <property type="match status" value="1"/>
</dbReference>
<feature type="non-terminal residue" evidence="1">
    <location>
        <position position="51"/>
    </location>
</feature>
<proteinExistence type="predicted"/>
<evidence type="ECO:0000313" key="1">
    <source>
        <dbReference type="EMBL" id="KAJ7097299.1"/>
    </source>
</evidence>
<dbReference type="AlphaFoldDB" id="A0AAD6UBL8"/>
<dbReference type="InterPro" id="IPR040521">
    <property type="entry name" value="KDZ"/>
</dbReference>
<evidence type="ECO:0000313" key="2">
    <source>
        <dbReference type="Proteomes" id="UP001222325"/>
    </source>
</evidence>
<keyword evidence="2" id="KW-1185">Reference proteome</keyword>
<protein>
    <submittedName>
        <fullName evidence="1">Uncharacterized protein</fullName>
    </submittedName>
</protein>
<dbReference type="Proteomes" id="UP001222325">
    <property type="component" value="Unassembled WGS sequence"/>
</dbReference>
<accession>A0AAD6UBL8</accession>
<reference evidence="1" key="1">
    <citation type="submission" date="2023-03" db="EMBL/GenBank/DDBJ databases">
        <title>Massive genome expansion in bonnet fungi (Mycena s.s.) driven by repeated elements and novel gene families across ecological guilds.</title>
        <authorList>
            <consortium name="Lawrence Berkeley National Laboratory"/>
            <person name="Harder C.B."/>
            <person name="Miyauchi S."/>
            <person name="Viragh M."/>
            <person name="Kuo A."/>
            <person name="Thoen E."/>
            <person name="Andreopoulos B."/>
            <person name="Lu D."/>
            <person name="Skrede I."/>
            <person name="Drula E."/>
            <person name="Henrissat B."/>
            <person name="Morin E."/>
            <person name="Kohler A."/>
            <person name="Barry K."/>
            <person name="LaButti K."/>
            <person name="Morin E."/>
            <person name="Salamov A."/>
            <person name="Lipzen A."/>
            <person name="Mereny Z."/>
            <person name="Hegedus B."/>
            <person name="Baldrian P."/>
            <person name="Stursova M."/>
            <person name="Weitz H."/>
            <person name="Taylor A."/>
            <person name="Grigoriev I.V."/>
            <person name="Nagy L.G."/>
            <person name="Martin F."/>
            <person name="Kauserud H."/>
        </authorList>
    </citation>
    <scope>NUCLEOTIDE SEQUENCE</scope>
    <source>
        <strain evidence="1">CBHHK173m</strain>
    </source>
</reference>
<comment type="caution">
    <text evidence="1">The sequence shown here is derived from an EMBL/GenBank/DDBJ whole genome shotgun (WGS) entry which is preliminary data.</text>
</comment>